<feature type="domain" description="Hydroxymethylglutaryl-coenzyme A synthase N-terminal" evidence="3">
    <location>
        <begin position="3"/>
        <end position="166"/>
    </location>
</feature>
<accession>A0ABT0ZNI1</accession>
<evidence type="ECO:0000259" key="4">
    <source>
        <dbReference type="Pfam" id="PF08540"/>
    </source>
</evidence>
<comment type="similarity">
    <text evidence="1">Belongs to the thiolase-like superfamily. HMG-CoA synthase family.</text>
</comment>
<dbReference type="Pfam" id="PF01154">
    <property type="entry name" value="HMG_CoA_synt_N"/>
    <property type="match status" value="1"/>
</dbReference>
<dbReference type="InterPro" id="IPR013528">
    <property type="entry name" value="HMG_CoA_synth_N"/>
</dbReference>
<dbReference type="InterPro" id="IPR011554">
    <property type="entry name" value="HMG_CoA_synthase_prok"/>
</dbReference>
<dbReference type="CDD" id="cd00827">
    <property type="entry name" value="init_cond_enzymes"/>
    <property type="match status" value="1"/>
</dbReference>
<evidence type="ECO:0000313" key="6">
    <source>
        <dbReference type="Proteomes" id="UP001523234"/>
    </source>
</evidence>
<sequence length="396" mass="43296">MAVGIEGISFYTPGYSLDMVDLANARGEEPDKFTIGIGQTVQTVIPNHEDVVTMGINAANKLLKSDADRADVEMLLFASESGVDNSKSGAMFAKDHLGLRDNIRAIEMKQACYAGTFALMQAKDFVTLHPDKKVLVIASDIARYGLKTPGEVTQGGGAVAMLISSDPKVAVINDDSVYESKDEKDFWRPIDSDIALVDGHLSTDIYKSMFLDLWAAYKEKTGLKLNDLTGFAFHLPYTKMGKKALEQILDEVKSTEQAYFMEQLAAAQFYNRYVGNLYTGSVYLSLLSLLKEGKGYKAGDRVGVFSFGSGAEAELFSLTLSDGFEDVLAAQDVQGMLDARTKLTVAEYEDIFDSQKLDSSDEGATAGVELAKAGKLSDGQCYFAGWKDHYRVYKTK</sequence>
<reference evidence="5 6" key="1">
    <citation type="submission" date="2022-06" db="EMBL/GenBank/DDBJ databases">
        <title>Fructobacillus taiwanensis sp. nov., isolated from the honeybee.</title>
        <authorList>
            <person name="Chen Y.-S."/>
            <person name="Wang L.-T."/>
            <person name="Lee Y.-S."/>
            <person name="Chang Y.-C."/>
            <person name="Wu H.-C."/>
            <person name="Liao C.-Y."/>
            <person name="Chen W.-H."/>
            <person name="Deng J.-N."/>
            <person name="Wang Y.-H."/>
        </authorList>
    </citation>
    <scope>NUCLEOTIDE SEQUENCE [LARGE SCALE GENOMIC DNA]</scope>
    <source>
        <strain evidence="5 6">W13</strain>
    </source>
</reference>
<keyword evidence="6" id="KW-1185">Reference proteome</keyword>
<gene>
    <name evidence="5" type="ORF">NFX39_00365</name>
</gene>
<dbReference type="GO" id="GO:0004421">
    <property type="term" value="F:hydroxymethylglutaryl-CoA synthase activity"/>
    <property type="evidence" value="ECO:0007669"/>
    <property type="project" value="UniProtKB-EC"/>
</dbReference>
<keyword evidence="2 5" id="KW-0808">Transferase</keyword>
<dbReference type="EMBL" id="JAMWYK010000001">
    <property type="protein sequence ID" value="MCO0831549.1"/>
    <property type="molecule type" value="Genomic_DNA"/>
</dbReference>
<dbReference type="PANTHER" id="PTHR43323">
    <property type="entry name" value="3-HYDROXY-3-METHYLGLUTARYL COENZYME A SYNTHASE"/>
    <property type="match status" value="1"/>
</dbReference>
<dbReference type="NCBIfam" id="TIGR01835">
    <property type="entry name" value="HMG-CoA-S_prok"/>
    <property type="match status" value="1"/>
</dbReference>
<comment type="caution">
    <text evidence="5">The sequence shown here is derived from an EMBL/GenBank/DDBJ whole genome shotgun (WGS) entry which is preliminary data.</text>
</comment>
<name>A0ABT0ZNI1_9LACO</name>
<dbReference type="PANTHER" id="PTHR43323:SF2">
    <property type="entry name" value="HYDROXYMETHYLGLUTARYL-COA SYNTHASE"/>
    <property type="match status" value="1"/>
</dbReference>
<protein>
    <submittedName>
        <fullName evidence="5">Hydroxymethylglutaryl-CoA synthase</fullName>
        <ecNumber evidence="5">2.3.3.10</ecNumber>
    </submittedName>
</protein>
<dbReference type="RefSeq" id="WP_252441957.1">
    <property type="nucleotide sequence ID" value="NZ_JAMWYK010000001.1"/>
</dbReference>
<keyword evidence="5" id="KW-0012">Acyltransferase</keyword>
<dbReference type="SUPFAM" id="SSF53901">
    <property type="entry name" value="Thiolase-like"/>
    <property type="match status" value="2"/>
</dbReference>
<dbReference type="Pfam" id="PF08540">
    <property type="entry name" value="HMG_CoA_synt_C"/>
    <property type="match status" value="1"/>
</dbReference>
<dbReference type="InterPro" id="IPR016039">
    <property type="entry name" value="Thiolase-like"/>
</dbReference>
<dbReference type="Gene3D" id="3.40.47.10">
    <property type="match status" value="2"/>
</dbReference>
<evidence type="ECO:0000259" key="3">
    <source>
        <dbReference type="Pfam" id="PF01154"/>
    </source>
</evidence>
<organism evidence="5 6">
    <name type="scientific">Fructobacillus apis</name>
    <dbReference type="NCBI Taxonomy" id="2935017"/>
    <lineage>
        <taxon>Bacteria</taxon>
        <taxon>Bacillati</taxon>
        <taxon>Bacillota</taxon>
        <taxon>Bacilli</taxon>
        <taxon>Lactobacillales</taxon>
        <taxon>Lactobacillaceae</taxon>
        <taxon>Fructobacillus</taxon>
    </lineage>
</organism>
<dbReference type="Proteomes" id="UP001523234">
    <property type="component" value="Unassembled WGS sequence"/>
</dbReference>
<evidence type="ECO:0000256" key="2">
    <source>
        <dbReference type="ARBA" id="ARBA00022679"/>
    </source>
</evidence>
<evidence type="ECO:0000256" key="1">
    <source>
        <dbReference type="ARBA" id="ARBA00007061"/>
    </source>
</evidence>
<dbReference type="EC" id="2.3.3.10" evidence="5"/>
<proteinExistence type="inferred from homology"/>
<evidence type="ECO:0000313" key="5">
    <source>
        <dbReference type="EMBL" id="MCO0831549.1"/>
    </source>
</evidence>
<dbReference type="InterPro" id="IPR013746">
    <property type="entry name" value="HMG_CoA_synt_C_dom"/>
</dbReference>
<feature type="domain" description="Hydroxymethylglutaryl-coenzyme A synthase C-terminal" evidence="4">
    <location>
        <begin position="256"/>
        <end position="391"/>
    </location>
</feature>